<dbReference type="Proteomes" id="UP001597128">
    <property type="component" value="Unassembled WGS sequence"/>
</dbReference>
<evidence type="ECO:0000313" key="2">
    <source>
        <dbReference type="Proteomes" id="UP001597128"/>
    </source>
</evidence>
<sequence length="70" mass="7751">MMRHQTVVGKTMLAGKTACKVLYHKSSDMVEVEVGGTTLKFEAGSFIVMNEMLRKAAARIVMQTEIEMSV</sequence>
<accession>A0ABW3FAG1</accession>
<protein>
    <submittedName>
        <fullName evidence="1">Uncharacterized protein</fullName>
    </submittedName>
</protein>
<proteinExistence type="predicted"/>
<gene>
    <name evidence="1" type="ORF">ACFQ1Z_07755</name>
</gene>
<comment type="caution">
    <text evidence="1">The sequence shown here is derived from an EMBL/GenBank/DDBJ whole genome shotgun (WGS) entry which is preliminary data.</text>
</comment>
<reference evidence="2" key="1">
    <citation type="journal article" date="2019" name="Int. J. Syst. Evol. Microbiol.">
        <title>The Global Catalogue of Microorganisms (GCM) 10K type strain sequencing project: providing services to taxonomists for standard genome sequencing and annotation.</title>
        <authorList>
            <consortium name="The Broad Institute Genomics Platform"/>
            <consortium name="The Broad Institute Genome Sequencing Center for Infectious Disease"/>
            <person name="Wu L."/>
            <person name="Ma J."/>
        </authorList>
    </citation>
    <scope>NUCLEOTIDE SEQUENCE [LARGE SCALE GENOMIC DNA]</scope>
    <source>
        <strain evidence="2">CCUG 58412</strain>
    </source>
</reference>
<evidence type="ECO:0000313" key="1">
    <source>
        <dbReference type="EMBL" id="MFD0913437.1"/>
    </source>
</evidence>
<dbReference type="EMBL" id="JBHTKB010000001">
    <property type="protein sequence ID" value="MFD0913437.1"/>
    <property type="molecule type" value="Genomic_DNA"/>
</dbReference>
<keyword evidence="2" id="KW-1185">Reference proteome</keyword>
<organism evidence="1 2">
    <name type="scientific">Methylophilus luteus</name>
    <dbReference type="NCBI Taxonomy" id="640108"/>
    <lineage>
        <taxon>Bacteria</taxon>
        <taxon>Pseudomonadati</taxon>
        <taxon>Pseudomonadota</taxon>
        <taxon>Betaproteobacteria</taxon>
        <taxon>Nitrosomonadales</taxon>
        <taxon>Methylophilaceae</taxon>
        <taxon>Methylophilus</taxon>
    </lineage>
</organism>
<name>A0ABW3FAG1_9PROT</name>
<dbReference type="RefSeq" id="WP_379056797.1">
    <property type="nucleotide sequence ID" value="NZ_JBHTKB010000001.1"/>
</dbReference>